<dbReference type="EMBL" id="BKCP01010403">
    <property type="protein sequence ID" value="GER52532.1"/>
    <property type="molecule type" value="Genomic_DNA"/>
</dbReference>
<evidence type="ECO:0000313" key="4">
    <source>
        <dbReference type="Proteomes" id="UP000325081"/>
    </source>
</evidence>
<keyword evidence="2" id="KW-0812">Transmembrane</keyword>
<proteinExistence type="predicted"/>
<keyword evidence="4" id="KW-1185">Reference proteome</keyword>
<evidence type="ECO:0000256" key="2">
    <source>
        <dbReference type="SAM" id="Phobius"/>
    </source>
</evidence>
<name>A0A5A7R549_STRAF</name>
<accession>A0A5A7R549</accession>
<protein>
    <submittedName>
        <fullName evidence="3">Potassium-transporting ATPase C chain</fullName>
    </submittedName>
</protein>
<dbReference type="Proteomes" id="UP000325081">
    <property type="component" value="Unassembled WGS sequence"/>
</dbReference>
<reference evidence="4" key="1">
    <citation type="journal article" date="2019" name="Curr. Biol.">
        <title>Genome Sequence of Striga asiatica Provides Insight into the Evolution of Plant Parasitism.</title>
        <authorList>
            <person name="Yoshida S."/>
            <person name="Kim S."/>
            <person name="Wafula E.K."/>
            <person name="Tanskanen J."/>
            <person name="Kim Y.M."/>
            <person name="Honaas L."/>
            <person name="Yang Z."/>
            <person name="Spallek T."/>
            <person name="Conn C.E."/>
            <person name="Ichihashi Y."/>
            <person name="Cheong K."/>
            <person name="Cui S."/>
            <person name="Der J.P."/>
            <person name="Gundlach H."/>
            <person name="Jiao Y."/>
            <person name="Hori C."/>
            <person name="Ishida J.K."/>
            <person name="Kasahara H."/>
            <person name="Kiba T."/>
            <person name="Kim M.S."/>
            <person name="Koo N."/>
            <person name="Laohavisit A."/>
            <person name="Lee Y.H."/>
            <person name="Lumba S."/>
            <person name="McCourt P."/>
            <person name="Mortimer J.C."/>
            <person name="Mutuku J.M."/>
            <person name="Nomura T."/>
            <person name="Sasaki-Sekimoto Y."/>
            <person name="Seto Y."/>
            <person name="Wang Y."/>
            <person name="Wakatake T."/>
            <person name="Sakakibara H."/>
            <person name="Demura T."/>
            <person name="Yamaguchi S."/>
            <person name="Yoneyama K."/>
            <person name="Manabe R.I."/>
            <person name="Nelson D.C."/>
            <person name="Schulman A.H."/>
            <person name="Timko M.P."/>
            <person name="dePamphilis C.W."/>
            <person name="Choi D."/>
            <person name="Shirasu K."/>
        </authorList>
    </citation>
    <scope>NUCLEOTIDE SEQUENCE [LARGE SCALE GENOMIC DNA]</scope>
    <source>
        <strain evidence="4">cv. UVA1</strain>
    </source>
</reference>
<feature type="compositionally biased region" description="Low complexity" evidence="1">
    <location>
        <begin position="28"/>
        <end position="48"/>
    </location>
</feature>
<feature type="transmembrane region" description="Helical" evidence="2">
    <location>
        <begin position="281"/>
        <end position="298"/>
    </location>
</feature>
<feature type="compositionally biased region" description="Basic and acidic residues" evidence="1">
    <location>
        <begin position="1"/>
        <end position="10"/>
    </location>
</feature>
<feature type="compositionally biased region" description="Polar residues" evidence="1">
    <location>
        <begin position="17"/>
        <end position="27"/>
    </location>
</feature>
<sequence length="346" mass="37871">MTSLLRELEPVPKVGPDSTTTTSLPSFTASSRATAKPTTPAPITTTSASSLGTDPCFAVESHLAGLPATAKARQIPPEALNLIVHPTILVCDCSIHLTIQLSRCYGTIGKGCVARKDGRILKTWAAMEGCYDTEEENQLAVSVVGNNFSSILLERMWFGSSSFLASLYASTGNLFLSLACKAASSSLSFGTYEQKCRDIFLLDNFHQFFYVLEVSIKSQLESISQRPIVGHHNQIPRFHHSTQLDNPPIFSNIQPPLDSPSLCVLYSEDPKQRFLIKVSNGLYSFFLSILWFILWRAFPFGNRITLHNHNCVGIWNIQISIVPLPGVTSFMLITCSSIGGSLAPVP</sequence>
<comment type="caution">
    <text evidence="3">The sequence shown here is derived from an EMBL/GenBank/DDBJ whole genome shotgun (WGS) entry which is preliminary data.</text>
</comment>
<evidence type="ECO:0000256" key="1">
    <source>
        <dbReference type="SAM" id="MobiDB-lite"/>
    </source>
</evidence>
<feature type="region of interest" description="Disordered" evidence="1">
    <location>
        <begin position="1"/>
        <end position="48"/>
    </location>
</feature>
<keyword evidence="2" id="KW-1133">Transmembrane helix</keyword>
<gene>
    <name evidence="3" type="ORF">STAS_29981</name>
</gene>
<evidence type="ECO:0000313" key="3">
    <source>
        <dbReference type="EMBL" id="GER52532.1"/>
    </source>
</evidence>
<organism evidence="3 4">
    <name type="scientific">Striga asiatica</name>
    <name type="common">Asiatic witchweed</name>
    <name type="synonym">Buchnera asiatica</name>
    <dbReference type="NCBI Taxonomy" id="4170"/>
    <lineage>
        <taxon>Eukaryota</taxon>
        <taxon>Viridiplantae</taxon>
        <taxon>Streptophyta</taxon>
        <taxon>Embryophyta</taxon>
        <taxon>Tracheophyta</taxon>
        <taxon>Spermatophyta</taxon>
        <taxon>Magnoliopsida</taxon>
        <taxon>eudicotyledons</taxon>
        <taxon>Gunneridae</taxon>
        <taxon>Pentapetalae</taxon>
        <taxon>asterids</taxon>
        <taxon>lamiids</taxon>
        <taxon>Lamiales</taxon>
        <taxon>Orobanchaceae</taxon>
        <taxon>Buchnereae</taxon>
        <taxon>Striga</taxon>
    </lineage>
</organism>
<dbReference type="AlphaFoldDB" id="A0A5A7R549"/>
<keyword evidence="2" id="KW-0472">Membrane</keyword>